<dbReference type="InterPro" id="IPR006801">
    <property type="entry name" value="ApoA-II"/>
</dbReference>
<evidence type="ECO:0000256" key="3">
    <source>
        <dbReference type="ARBA" id="ARBA00022421"/>
    </source>
</evidence>
<keyword evidence="4" id="KW-0813">Transport</keyword>
<dbReference type="RefSeq" id="XP_027583868.1">
    <property type="nucleotide sequence ID" value="XM_027728067.2"/>
</dbReference>
<dbReference type="SUPFAM" id="SSF82936">
    <property type="entry name" value="Apolipoprotein A-II"/>
    <property type="match status" value="1"/>
</dbReference>
<dbReference type="GO" id="GO:0042157">
    <property type="term" value="P:lipoprotein metabolic process"/>
    <property type="evidence" value="ECO:0007669"/>
    <property type="project" value="InterPro"/>
</dbReference>
<keyword evidence="5" id="KW-0964">Secreted</keyword>
<dbReference type="Pfam" id="PF04711">
    <property type="entry name" value="ApoA-II"/>
    <property type="match status" value="1"/>
</dbReference>
<proteinExistence type="inferred from homology"/>
<dbReference type="GO" id="GO:0030301">
    <property type="term" value="P:cholesterol transport"/>
    <property type="evidence" value="ECO:0007669"/>
    <property type="project" value="TreeGrafter"/>
</dbReference>
<dbReference type="AlphaFoldDB" id="A0A6J2H9D4"/>
<comment type="similarity">
    <text evidence="2">Belongs to the apolipoprotein A2 family.</text>
</comment>
<dbReference type="InParanoid" id="A0A6J2H9D4"/>
<evidence type="ECO:0000313" key="11">
    <source>
        <dbReference type="RefSeq" id="XP_027583868.1"/>
    </source>
</evidence>
<evidence type="ECO:0000256" key="5">
    <source>
        <dbReference type="ARBA" id="ARBA00022525"/>
    </source>
</evidence>
<evidence type="ECO:0000256" key="8">
    <source>
        <dbReference type="ARBA" id="ARBA00030900"/>
    </source>
</evidence>
<sequence length="108" mass="11890">MRAPLVALLLLLCAHLGAALVRREAPEGDTPEAAPEATDFFSRHFQSLSDFMTRELPQKLQAEQLRSQAEQYLDRANKQLAPLAQELKSNVLGLFSSLLDLGKSEGQA</sequence>
<keyword evidence="7" id="KW-0445">Lipid transport</keyword>
<dbReference type="GO" id="GO:0034366">
    <property type="term" value="C:spherical high-density lipoprotein particle"/>
    <property type="evidence" value="ECO:0007669"/>
    <property type="project" value="TreeGrafter"/>
</dbReference>
<dbReference type="GO" id="GO:0008035">
    <property type="term" value="F:high-density lipoprotein particle binding"/>
    <property type="evidence" value="ECO:0007669"/>
    <property type="project" value="TreeGrafter"/>
</dbReference>
<name>A0A6J2H9D4_9PASS</name>
<reference evidence="11" key="1">
    <citation type="submission" date="2025-08" db="UniProtKB">
        <authorList>
            <consortium name="RefSeq"/>
        </authorList>
    </citation>
    <scope>IDENTIFICATION</scope>
    <source>
        <tissue evidence="11">Muscle</tissue>
    </source>
</reference>
<dbReference type="GO" id="GO:0008289">
    <property type="term" value="F:lipid binding"/>
    <property type="evidence" value="ECO:0007669"/>
    <property type="project" value="InterPro"/>
</dbReference>
<dbReference type="Gene3D" id="6.10.250.100">
    <property type="match status" value="1"/>
</dbReference>
<dbReference type="PANTHER" id="PTHR11027">
    <property type="entry name" value="APOLIPOPROTEIN A-II"/>
    <property type="match status" value="1"/>
</dbReference>
<dbReference type="GeneID" id="113991601"/>
<feature type="signal peptide" evidence="9">
    <location>
        <begin position="1"/>
        <end position="19"/>
    </location>
</feature>
<evidence type="ECO:0000256" key="6">
    <source>
        <dbReference type="ARBA" id="ARBA00022850"/>
    </source>
</evidence>
<keyword evidence="9" id="KW-0732">Signal</keyword>
<evidence type="ECO:0000256" key="1">
    <source>
        <dbReference type="ARBA" id="ARBA00004613"/>
    </source>
</evidence>
<evidence type="ECO:0000256" key="9">
    <source>
        <dbReference type="SAM" id="SignalP"/>
    </source>
</evidence>
<comment type="subcellular location">
    <subcellularLocation>
        <location evidence="1">Secreted</location>
    </subcellularLocation>
</comment>
<keyword evidence="10" id="KW-1185">Reference proteome</keyword>
<keyword evidence="6" id="KW-0345">HDL</keyword>
<accession>A0A6J2H9D4</accession>
<evidence type="ECO:0000313" key="10">
    <source>
        <dbReference type="Proteomes" id="UP000504627"/>
    </source>
</evidence>
<gene>
    <name evidence="11" type="primary">LOC113991601</name>
</gene>
<dbReference type="PANTHER" id="PTHR11027:SF0">
    <property type="entry name" value="APOLIPOPROTEIN A-II"/>
    <property type="match status" value="1"/>
</dbReference>
<dbReference type="Proteomes" id="UP000504627">
    <property type="component" value="Unplaced"/>
</dbReference>
<feature type="chain" id="PRO_5026664884" description="Apolipoprotein A-II" evidence="9">
    <location>
        <begin position="20"/>
        <end position="108"/>
    </location>
</feature>
<dbReference type="GO" id="GO:0120020">
    <property type="term" value="F:cholesterol transfer activity"/>
    <property type="evidence" value="ECO:0007669"/>
    <property type="project" value="TreeGrafter"/>
</dbReference>
<dbReference type="InterPro" id="IPR036172">
    <property type="entry name" value="ApoA-II_sf"/>
</dbReference>
<evidence type="ECO:0000256" key="2">
    <source>
        <dbReference type="ARBA" id="ARBA00010232"/>
    </source>
</evidence>
<evidence type="ECO:0000256" key="7">
    <source>
        <dbReference type="ARBA" id="ARBA00023055"/>
    </source>
</evidence>
<protein>
    <recommendedName>
        <fullName evidence="3">Apolipoprotein A-II</fullName>
    </recommendedName>
    <alternativeName>
        <fullName evidence="8">Apolipoprotein A2</fullName>
    </alternativeName>
</protein>
<organism evidence="10 11">
    <name type="scientific">Pipra filicauda</name>
    <name type="common">Wire-tailed manakin</name>
    <dbReference type="NCBI Taxonomy" id="649802"/>
    <lineage>
        <taxon>Eukaryota</taxon>
        <taxon>Metazoa</taxon>
        <taxon>Chordata</taxon>
        <taxon>Craniata</taxon>
        <taxon>Vertebrata</taxon>
        <taxon>Euteleostomi</taxon>
        <taxon>Archelosauria</taxon>
        <taxon>Archosauria</taxon>
        <taxon>Dinosauria</taxon>
        <taxon>Saurischia</taxon>
        <taxon>Theropoda</taxon>
        <taxon>Coelurosauria</taxon>
        <taxon>Aves</taxon>
        <taxon>Neognathae</taxon>
        <taxon>Neoaves</taxon>
        <taxon>Telluraves</taxon>
        <taxon>Australaves</taxon>
        <taxon>Passeriformes</taxon>
        <taxon>Pipridae</taxon>
        <taxon>Pipra</taxon>
    </lineage>
</organism>
<evidence type="ECO:0000256" key="4">
    <source>
        <dbReference type="ARBA" id="ARBA00022448"/>
    </source>
</evidence>
<dbReference type="GO" id="GO:0042632">
    <property type="term" value="P:cholesterol homeostasis"/>
    <property type="evidence" value="ECO:0007669"/>
    <property type="project" value="TreeGrafter"/>
</dbReference>